<gene>
    <name evidence="1" type="ORF">PENTCL1PPCAC_9950</name>
</gene>
<protein>
    <submittedName>
        <fullName evidence="1">Uncharacterized protein</fullName>
    </submittedName>
</protein>
<feature type="non-terminal residue" evidence="1">
    <location>
        <position position="107"/>
    </location>
</feature>
<evidence type="ECO:0000313" key="1">
    <source>
        <dbReference type="EMBL" id="GMS87775.1"/>
    </source>
</evidence>
<dbReference type="AlphaFoldDB" id="A0AAV5SYC6"/>
<comment type="caution">
    <text evidence="1">The sequence shown here is derived from an EMBL/GenBank/DDBJ whole genome shotgun (WGS) entry which is preliminary data.</text>
</comment>
<feature type="non-terminal residue" evidence="1">
    <location>
        <position position="1"/>
    </location>
</feature>
<sequence>YHIFCSCSSLARIQSENEREKQADASGSYEGSHLTIATSCFLRLCGCFSLRDSVQFGAAMGGGWSSHANGAFDPIRRESSHHALLHSTLSSSCQVDSIFSTLRERLK</sequence>
<accession>A0AAV5SYC6</accession>
<evidence type="ECO:0000313" key="2">
    <source>
        <dbReference type="Proteomes" id="UP001432027"/>
    </source>
</evidence>
<name>A0AAV5SYC6_9BILA</name>
<reference evidence="1" key="1">
    <citation type="submission" date="2023-10" db="EMBL/GenBank/DDBJ databases">
        <title>Genome assembly of Pristionchus species.</title>
        <authorList>
            <person name="Yoshida K."/>
            <person name="Sommer R.J."/>
        </authorList>
    </citation>
    <scope>NUCLEOTIDE SEQUENCE</scope>
    <source>
        <strain evidence="1">RS0144</strain>
    </source>
</reference>
<keyword evidence="2" id="KW-1185">Reference proteome</keyword>
<proteinExistence type="predicted"/>
<organism evidence="1 2">
    <name type="scientific">Pristionchus entomophagus</name>
    <dbReference type="NCBI Taxonomy" id="358040"/>
    <lineage>
        <taxon>Eukaryota</taxon>
        <taxon>Metazoa</taxon>
        <taxon>Ecdysozoa</taxon>
        <taxon>Nematoda</taxon>
        <taxon>Chromadorea</taxon>
        <taxon>Rhabditida</taxon>
        <taxon>Rhabditina</taxon>
        <taxon>Diplogasteromorpha</taxon>
        <taxon>Diplogasteroidea</taxon>
        <taxon>Neodiplogasteridae</taxon>
        <taxon>Pristionchus</taxon>
    </lineage>
</organism>
<dbReference type="EMBL" id="BTSX01000003">
    <property type="protein sequence ID" value="GMS87775.1"/>
    <property type="molecule type" value="Genomic_DNA"/>
</dbReference>
<dbReference type="Proteomes" id="UP001432027">
    <property type="component" value="Unassembled WGS sequence"/>
</dbReference>